<protein>
    <submittedName>
        <fullName evidence="1">Uncharacterized protein</fullName>
    </submittedName>
</protein>
<organism evidence="1 2">
    <name type="scientific">Mycobacterium paraense</name>
    <dbReference type="NCBI Taxonomy" id="767916"/>
    <lineage>
        <taxon>Bacteria</taxon>
        <taxon>Bacillati</taxon>
        <taxon>Actinomycetota</taxon>
        <taxon>Actinomycetes</taxon>
        <taxon>Mycobacteriales</taxon>
        <taxon>Mycobacteriaceae</taxon>
        <taxon>Mycobacterium</taxon>
        <taxon>Mycobacterium simiae complex</taxon>
    </lineage>
</organism>
<keyword evidence="2" id="KW-1185">Reference proteome</keyword>
<gene>
    <name evidence="1" type="ORF">AWB91_27240</name>
</gene>
<proteinExistence type="predicted"/>
<dbReference type="EMBL" id="LQPK01000040">
    <property type="protein sequence ID" value="ORW27549.1"/>
    <property type="molecule type" value="Genomic_DNA"/>
</dbReference>
<evidence type="ECO:0000313" key="2">
    <source>
        <dbReference type="Proteomes" id="UP000193801"/>
    </source>
</evidence>
<evidence type="ECO:0000313" key="1">
    <source>
        <dbReference type="EMBL" id="ORW27549.1"/>
    </source>
</evidence>
<comment type="caution">
    <text evidence="1">The sequence shown here is derived from an EMBL/GenBank/DDBJ whole genome shotgun (WGS) entry which is preliminary data.</text>
</comment>
<sequence length="138" mass="15160">MPLFELRLLDVRAAELSTEAMAADCLPERLHPEEDAPQGFRVLMVNAELPDQGIVVAGHSVDRGQPFDVAGVVFFQRNAIALKMERYLVPIVPDRLDKHPIVIGDLRWCSAVIGETAQALDVENDSAAAGRFALENKL</sequence>
<accession>A0ABX3VHB5</accession>
<name>A0ABX3VHB5_9MYCO</name>
<dbReference type="Proteomes" id="UP000193801">
    <property type="component" value="Unassembled WGS sequence"/>
</dbReference>
<reference evidence="1 2" key="1">
    <citation type="journal article" date="2015" name="Emerg. Microbes Infect.">
        <title>Characterization of 17 strains belonging to the Mycobacterium simiae complex and description of Mycobacterium paraense sp. nov.</title>
        <authorList>
            <person name="Fusco da Costa A.R."/>
            <person name="Fedrizzi T."/>
            <person name="Lopes M.L."/>
            <person name="Pecorari M."/>
            <person name="Oliveira da Costa W.L."/>
            <person name="Giacobazzi E."/>
            <person name="da Costa Bahia J.R."/>
            <person name="De Sanctis V."/>
            <person name="Batista Lima K.V."/>
            <person name="Bertorelli R."/>
            <person name="Grottola A."/>
            <person name="Fabio A."/>
            <person name="Mariottini A."/>
            <person name="Ferretti P."/>
            <person name="Di Leva F."/>
            <person name="Fregni Serpini G."/>
            <person name="Tagliazucchi S."/>
            <person name="Rumpianesi F."/>
            <person name="Jousson O."/>
            <person name="Segata N."/>
            <person name="Tortoli E."/>
        </authorList>
    </citation>
    <scope>NUCLEOTIDE SEQUENCE [LARGE SCALE GENOMIC DNA]</scope>
    <source>
        <strain evidence="1 2">FI-07156</strain>
    </source>
</reference>